<evidence type="ECO:0000256" key="1">
    <source>
        <dbReference type="ARBA" id="ARBA00004447"/>
    </source>
</evidence>
<name>A0A9W2Y440_BETSP</name>
<evidence type="ECO:0000256" key="13">
    <source>
        <dbReference type="ARBA" id="ARBA00023098"/>
    </source>
</evidence>
<evidence type="ECO:0000313" key="44">
    <source>
        <dbReference type="RefSeq" id="XP_055368800.1"/>
    </source>
</evidence>
<dbReference type="OrthoDB" id="10264956at2759"/>
<feature type="transmembrane region" description="Helical" evidence="40">
    <location>
        <begin position="37"/>
        <end position="54"/>
    </location>
</feature>
<evidence type="ECO:0000256" key="32">
    <source>
        <dbReference type="ARBA" id="ARBA00052027"/>
    </source>
</evidence>
<evidence type="ECO:0000256" key="8">
    <source>
        <dbReference type="ARBA" id="ARBA00022679"/>
    </source>
</evidence>
<evidence type="ECO:0000313" key="43">
    <source>
        <dbReference type="RefSeq" id="XP_055368799.1"/>
    </source>
</evidence>
<comment type="catalytic activity">
    <reaction evidence="17">
        <text>a beta-D-galactosyl-(1-&gt;3)-N-acetyl-alpha-D-galactosaminyl derivative + CMP-N-acetyl-beta-neuraminate = an N-acetyl-alpha-neuraminyl-(2-&gt;3)-beta-D-galactosyl-(1-&gt;3)-N-acetyl-alpha-D-galactosaminyl derivative + CMP + H(+)</text>
        <dbReference type="Rhea" id="RHEA:21616"/>
        <dbReference type="ChEBI" id="CHEBI:15378"/>
        <dbReference type="ChEBI" id="CHEBI:57812"/>
        <dbReference type="ChEBI" id="CHEBI:60377"/>
        <dbReference type="ChEBI" id="CHEBI:133470"/>
        <dbReference type="ChEBI" id="CHEBI:139596"/>
        <dbReference type="EC" id="2.4.3.4"/>
    </reaction>
    <physiologicalReaction direction="left-to-right" evidence="17">
        <dbReference type="Rhea" id="RHEA:21617"/>
    </physiologicalReaction>
</comment>
<evidence type="ECO:0000256" key="17">
    <source>
        <dbReference type="ARBA" id="ARBA00036292"/>
    </source>
</evidence>
<dbReference type="RefSeq" id="XP_055368798.1">
    <property type="nucleotide sequence ID" value="XM_055512823.1"/>
</dbReference>
<evidence type="ECO:0000256" key="20">
    <source>
        <dbReference type="ARBA" id="ARBA00040101"/>
    </source>
</evidence>
<reference evidence="42 43" key="1">
    <citation type="submission" date="2025-04" db="UniProtKB">
        <authorList>
            <consortium name="RefSeq"/>
        </authorList>
    </citation>
    <scope>IDENTIFICATION</scope>
</reference>
<dbReference type="InterPro" id="IPR038578">
    <property type="entry name" value="GT29-like_sf"/>
</dbReference>
<evidence type="ECO:0000256" key="33">
    <source>
        <dbReference type="ARBA" id="ARBA00062545"/>
    </source>
</evidence>
<evidence type="ECO:0000256" key="21">
    <source>
        <dbReference type="ARBA" id="ARBA00041507"/>
    </source>
</evidence>
<organism evidence="41 42">
    <name type="scientific">Betta splendens</name>
    <name type="common">Siamese fighting fish</name>
    <dbReference type="NCBI Taxonomy" id="158456"/>
    <lineage>
        <taxon>Eukaryota</taxon>
        <taxon>Metazoa</taxon>
        <taxon>Chordata</taxon>
        <taxon>Craniata</taxon>
        <taxon>Vertebrata</taxon>
        <taxon>Euteleostomi</taxon>
        <taxon>Actinopterygii</taxon>
        <taxon>Neopterygii</taxon>
        <taxon>Teleostei</taxon>
        <taxon>Neoteleostei</taxon>
        <taxon>Acanthomorphata</taxon>
        <taxon>Anabantaria</taxon>
        <taxon>Anabantiformes</taxon>
        <taxon>Anabantoidei</taxon>
        <taxon>Osphronemidae</taxon>
        <taxon>Betta</taxon>
    </lineage>
</organism>
<keyword evidence="12" id="KW-0333">Golgi apparatus</keyword>
<dbReference type="PANTHER" id="PTHR46032">
    <property type="entry name" value="ALPHA-2,3-SIALYLTRANSFERASE ST3GAL I ISOFORM X1"/>
    <property type="match status" value="1"/>
</dbReference>
<feature type="disulfide bond" evidence="39">
    <location>
        <begin position="156"/>
        <end position="295"/>
    </location>
</feature>
<evidence type="ECO:0000256" key="29">
    <source>
        <dbReference type="ARBA" id="ARBA00043773"/>
    </source>
</evidence>
<evidence type="ECO:0000256" key="14">
    <source>
        <dbReference type="ARBA" id="ARBA00023136"/>
    </source>
</evidence>
<dbReference type="InterPro" id="IPR001675">
    <property type="entry name" value="Glyco_trans_29"/>
</dbReference>
<evidence type="ECO:0000256" key="23">
    <source>
        <dbReference type="ARBA" id="ARBA00042022"/>
    </source>
</evidence>
<evidence type="ECO:0000256" key="36">
    <source>
        <dbReference type="ARBA" id="ARBA00081332"/>
    </source>
</evidence>
<dbReference type="AlphaFoldDB" id="A0A9W2Y440"/>
<dbReference type="Gene3D" id="3.90.1480.20">
    <property type="entry name" value="Glycosyl transferase family 29"/>
    <property type="match status" value="1"/>
</dbReference>
<dbReference type="InterPro" id="IPR051757">
    <property type="entry name" value="Beta-gal_alpha2-3_sialyltrans"/>
</dbReference>
<evidence type="ECO:0000256" key="19">
    <source>
        <dbReference type="ARBA" id="ARBA00039107"/>
    </source>
</evidence>
<evidence type="ECO:0000256" key="2">
    <source>
        <dbReference type="ARBA" id="ARBA00004613"/>
    </source>
</evidence>
<feature type="binding site" evidence="38">
    <location>
        <position position="304"/>
    </location>
    <ligand>
        <name>substrate</name>
    </ligand>
</feature>
<evidence type="ECO:0000256" key="27">
    <source>
        <dbReference type="ARBA" id="ARBA00042991"/>
    </source>
</evidence>
<keyword evidence="14 40" id="KW-0472">Membrane</keyword>
<dbReference type="GO" id="GO:0003836">
    <property type="term" value="F:beta-galactoside (CMP) alpha-2,3-sialyltransferase activity"/>
    <property type="evidence" value="ECO:0007669"/>
    <property type="project" value="UniProtKB-EC"/>
</dbReference>
<dbReference type="FunFam" id="3.90.1480.20:FF:000002">
    <property type="entry name" value="CMP-N-acetylneuraminate-beta-galactosamide- alpha-2,3-sialyltransferase 2"/>
    <property type="match status" value="1"/>
</dbReference>
<feature type="binding site" evidence="38">
    <location>
        <position position="161"/>
    </location>
    <ligand>
        <name>substrate</name>
    </ligand>
</feature>
<feature type="binding site" evidence="38">
    <location>
        <position position="120"/>
    </location>
    <ligand>
        <name>substrate</name>
    </ligand>
</feature>
<evidence type="ECO:0000256" key="35">
    <source>
        <dbReference type="ARBA" id="ARBA00081228"/>
    </source>
</evidence>
<keyword evidence="41" id="KW-1185">Reference proteome</keyword>
<dbReference type="PANTHER" id="PTHR46032:SF6">
    <property type="entry name" value="CMP-N-ACETYLNEURAMINATE-BETA-GALACTOSAMIDE-ALPHA-2,3-SIALYLTRANSFERASE 1"/>
    <property type="match status" value="1"/>
</dbReference>
<evidence type="ECO:0000256" key="15">
    <source>
        <dbReference type="ARBA" id="ARBA00023157"/>
    </source>
</evidence>
<evidence type="ECO:0000256" key="37">
    <source>
        <dbReference type="ARBA" id="ARBA00082805"/>
    </source>
</evidence>
<feature type="binding site" evidence="38">
    <location>
        <position position="244"/>
    </location>
    <ligand>
        <name>substrate</name>
    </ligand>
</feature>
<dbReference type="GO" id="GO:0047288">
    <property type="term" value="F:beta-D-galactosyl-(1-&gt;3)-N-acetyl-beta-D-galactosaminide alpha-2,3- sialyltransferase"/>
    <property type="evidence" value="ECO:0007669"/>
    <property type="project" value="UniProtKB-EC"/>
</dbReference>
<feature type="binding site" evidence="38">
    <location>
        <position position="313"/>
    </location>
    <ligand>
        <name>substrate</name>
    </ligand>
</feature>
<evidence type="ECO:0000256" key="4">
    <source>
        <dbReference type="ARBA" id="ARBA00004934"/>
    </source>
</evidence>
<sequence>MRRGVGHEGLNVINKSFQPTDCDGDDMPLPKWRKIRISAVLFCVITFTTLLSYTCWDPSLYFFKYVHFFNKGLCACRQCVTEPDDDPWFTERFNHSIRPLMTRDNSVLTDETFKWWQGLQSEGQPDKFSEVVEELFQVIPDEVFYMDAGPGRCRTCAVVGNSGNLKGSRYGNAIDSCDFIIRMNQARTTGFEEDVGTRTTHHVMYPESAIDLDNSISLVLIPFKTLDLQWIISALTTGTIEHTYVPVIPRIKANKDKVLIYSPTFFKYVYESWLEGHGRYPSTGFLSLLLALHICDQVSVFGFGADQYGNWHHYWEEDNHLAGAFRHTGVHDGDYEYNVTLLLADKHKIQMFKGR</sequence>
<keyword evidence="10" id="KW-0735">Signal-anchor</keyword>
<dbReference type="InterPro" id="IPR012163">
    <property type="entry name" value="Sialyl_trans"/>
</dbReference>
<dbReference type="PIRSF" id="PIRSF005557">
    <property type="entry name" value="Sialyl_trans"/>
    <property type="match status" value="1"/>
</dbReference>
<evidence type="ECO:0000256" key="10">
    <source>
        <dbReference type="ARBA" id="ARBA00022968"/>
    </source>
</evidence>
<evidence type="ECO:0000256" key="31">
    <source>
        <dbReference type="ARBA" id="ARBA00047509"/>
    </source>
</evidence>
<evidence type="ECO:0000256" key="11">
    <source>
        <dbReference type="ARBA" id="ARBA00022989"/>
    </source>
</evidence>
<evidence type="ECO:0000256" key="39">
    <source>
        <dbReference type="PIRSR" id="PIRSR005557-2"/>
    </source>
</evidence>
<comment type="subunit">
    <text evidence="33">Homodimer; disulfide-linked. Homodimer formation occurs in the endoplasmic reticulum.</text>
</comment>
<proteinExistence type="inferred from homology"/>
<comment type="catalytic activity">
    <reaction evidence="30">
        <text>a ganglioside GA1 + CMP-N-acetyl-beta-neuraminate = a ganglioside GM1b + CMP + H(+)</text>
        <dbReference type="Rhea" id="RHEA:48244"/>
        <dbReference type="ChEBI" id="CHEBI:15378"/>
        <dbReference type="ChEBI" id="CHEBI:57812"/>
        <dbReference type="ChEBI" id="CHEBI:60377"/>
        <dbReference type="ChEBI" id="CHEBI:88069"/>
        <dbReference type="ChEBI" id="CHEBI:90151"/>
    </reaction>
    <physiologicalReaction direction="left-to-right" evidence="30">
        <dbReference type="Rhea" id="RHEA:48245"/>
    </physiologicalReaction>
</comment>
<dbReference type="GO" id="GO:0006629">
    <property type="term" value="P:lipid metabolic process"/>
    <property type="evidence" value="ECO:0007669"/>
    <property type="project" value="UniProtKB-KW"/>
</dbReference>
<keyword evidence="13" id="KW-0443">Lipid metabolism</keyword>
<evidence type="ECO:0000313" key="41">
    <source>
        <dbReference type="Proteomes" id="UP000515150"/>
    </source>
</evidence>
<dbReference type="RefSeq" id="XP_055368800.1">
    <property type="nucleotide sequence ID" value="XM_055512825.1"/>
</dbReference>
<comment type="pathway">
    <text evidence="3">Protein modification; protein glycosylation.</text>
</comment>
<dbReference type="EC" id="2.4.3.2" evidence="18"/>
<evidence type="ECO:0000256" key="12">
    <source>
        <dbReference type="ARBA" id="ARBA00023034"/>
    </source>
</evidence>
<dbReference type="EC" id="2.4.3.4" evidence="19"/>
<dbReference type="Pfam" id="PF00777">
    <property type="entry name" value="Glyco_transf_29"/>
    <property type="match status" value="1"/>
</dbReference>
<comment type="catalytic activity">
    <reaction evidence="31">
        <text>ganglioside GM1 (d18:1(4E)/18:0) + CMP-N-acetyl-beta-neuraminate = ganglioside GD1a (18:1(4E)/18:0) + CMP + H(+)</text>
        <dbReference type="Rhea" id="RHEA:48248"/>
        <dbReference type="ChEBI" id="CHEBI:15378"/>
        <dbReference type="ChEBI" id="CHEBI:57812"/>
        <dbReference type="ChEBI" id="CHEBI:60377"/>
        <dbReference type="ChEBI" id="CHEBI:73110"/>
        <dbReference type="ChEBI" id="CHEBI:90153"/>
    </reaction>
    <physiologicalReaction direction="left-to-right" evidence="31">
        <dbReference type="Rhea" id="RHEA:48249"/>
    </physiologicalReaction>
</comment>
<evidence type="ECO:0000256" key="5">
    <source>
        <dbReference type="ARBA" id="ARBA00006003"/>
    </source>
</evidence>
<evidence type="ECO:0000256" key="6">
    <source>
        <dbReference type="ARBA" id="ARBA00022525"/>
    </source>
</evidence>
<dbReference type="RefSeq" id="XP_055368799.1">
    <property type="nucleotide sequence ID" value="XM_055512824.1"/>
</dbReference>
<gene>
    <name evidence="42 43 44" type="primary">LOC114865468</name>
</gene>
<evidence type="ECO:0000256" key="16">
    <source>
        <dbReference type="ARBA" id="ARBA00023180"/>
    </source>
</evidence>
<comment type="pathway">
    <text evidence="4">Glycolipid biosynthesis.</text>
</comment>
<keyword evidence="8" id="KW-0808">Transferase</keyword>
<keyword evidence="16" id="KW-0325">Glycoprotein</keyword>
<dbReference type="Proteomes" id="UP000515150">
    <property type="component" value="Chromosome 11"/>
</dbReference>
<dbReference type="GO" id="GO:0005576">
    <property type="term" value="C:extracellular region"/>
    <property type="evidence" value="ECO:0007669"/>
    <property type="project" value="UniProtKB-SubCell"/>
</dbReference>
<keyword evidence="9 40" id="KW-0812">Transmembrane</keyword>
<evidence type="ECO:0000256" key="18">
    <source>
        <dbReference type="ARBA" id="ARBA00039106"/>
    </source>
</evidence>
<evidence type="ECO:0000256" key="38">
    <source>
        <dbReference type="PIRSR" id="PIRSR005557-1"/>
    </source>
</evidence>
<evidence type="ECO:0000256" key="40">
    <source>
        <dbReference type="SAM" id="Phobius"/>
    </source>
</evidence>
<evidence type="ECO:0000313" key="42">
    <source>
        <dbReference type="RefSeq" id="XP_055368798.1"/>
    </source>
</evidence>
<evidence type="ECO:0000256" key="30">
    <source>
        <dbReference type="ARBA" id="ARBA00043816"/>
    </source>
</evidence>
<evidence type="ECO:0000256" key="28">
    <source>
        <dbReference type="ARBA" id="ARBA00043673"/>
    </source>
</evidence>
<evidence type="ECO:0000256" key="34">
    <source>
        <dbReference type="ARBA" id="ARBA00072809"/>
    </source>
</evidence>
<comment type="subcellular location">
    <subcellularLocation>
        <location evidence="1">Golgi apparatus</location>
        <location evidence="1">Golgi stack membrane</location>
        <topology evidence="1">Single-pass type II membrane protein</topology>
    </subcellularLocation>
    <subcellularLocation>
        <location evidence="2">Secreted</location>
    </subcellularLocation>
</comment>
<evidence type="ECO:0000256" key="26">
    <source>
        <dbReference type="ARBA" id="ARBA00042990"/>
    </source>
</evidence>
<comment type="catalytic activity">
    <reaction evidence="29">
        <text>a ganglioside GM1 (d18:1(4E)) + CMP-N-acetyl-beta-neuraminate = a ganglioside GD1a (d18:1(4E)) + CMP + H(+)</text>
        <dbReference type="Rhea" id="RHEA:18021"/>
        <dbReference type="ChEBI" id="CHEBI:15378"/>
        <dbReference type="ChEBI" id="CHEBI:57812"/>
        <dbReference type="ChEBI" id="CHEBI:60377"/>
        <dbReference type="ChEBI" id="CHEBI:77709"/>
        <dbReference type="ChEBI" id="CHEBI:78445"/>
        <dbReference type="EC" id="2.4.3.2"/>
    </reaction>
    <physiologicalReaction direction="left-to-right" evidence="29">
        <dbReference type="Rhea" id="RHEA:18022"/>
    </physiologicalReaction>
</comment>
<dbReference type="GO" id="GO:0097503">
    <property type="term" value="P:sialylation"/>
    <property type="evidence" value="ECO:0007669"/>
    <property type="project" value="TreeGrafter"/>
</dbReference>
<keyword evidence="11 40" id="KW-1133">Transmembrane helix</keyword>
<dbReference type="GeneTree" id="ENSGT00940000154725"/>
<evidence type="ECO:0000256" key="7">
    <source>
        <dbReference type="ARBA" id="ARBA00022676"/>
    </source>
</evidence>
<comment type="catalytic activity">
    <reaction evidence="32">
        <text>a globoside GalGb4Cer + CMP-N-acetyl-beta-neuraminate = a globoside MSGG + CMP + H(+)</text>
        <dbReference type="Rhea" id="RHEA:65372"/>
        <dbReference type="ChEBI" id="CHEBI:15378"/>
        <dbReference type="ChEBI" id="CHEBI:57812"/>
        <dbReference type="ChEBI" id="CHEBI:60377"/>
        <dbReference type="ChEBI" id="CHEBI:140623"/>
        <dbReference type="ChEBI" id="CHEBI:140691"/>
    </reaction>
    <physiologicalReaction direction="left-to-right" evidence="32">
        <dbReference type="Rhea" id="RHEA:65373"/>
    </physiologicalReaction>
</comment>
<evidence type="ECO:0000256" key="3">
    <source>
        <dbReference type="ARBA" id="ARBA00004922"/>
    </source>
</evidence>
<dbReference type="GO" id="GO:0032580">
    <property type="term" value="C:Golgi cisterna membrane"/>
    <property type="evidence" value="ECO:0007669"/>
    <property type="project" value="UniProtKB-SubCell"/>
</dbReference>
<feature type="binding site" evidence="38">
    <location>
        <position position="284"/>
    </location>
    <ligand>
        <name>substrate</name>
    </ligand>
</feature>
<feature type="binding site" evidence="38">
    <location>
        <position position="184"/>
    </location>
    <ligand>
        <name>substrate</name>
    </ligand>
</feature>
<protein>
    <recommendedName>
        <fullName evidence="20">CMP-N-acetylneuraminate-beta-galactosamide-alpha-2,3-sialyltransferase 1</fullName>
        <ecNumber evidence="18">2.4.3.2</ecNumber>
        <ecNumber evidence="19">2.4.3.4</ecNumber>
    </recommendedName>
    <alternativeName>
        <fullName evidence="34">CMP-N-acetylneuraminate-beta-galactosamide-alpha-2,3-sialyltransferase 2</fullName>
    </alternativeName>
    <alternativeName>
        <fullName evidence="27">Gal-NAc6S</fullName>
    </alternativeName>
    <alternativeName>
        <fullName evidence="24">Gal-beta-1,3-GalNAc-alpha-2,3-sialyltransferase</fullName>
    </alternativeName>
    <alternativeName>
        <fullName evidence="26">Monosialoganglioside sialyltransferase</fullName>
    </alternativeName>
    <alternativeName>
        <fullName evidence="22">ST3Gal I</fullName>
    </alternativeName>
    <alternativeName>
        <fullName evidence="35">ST3Gal II</fullName>
    </alternativeName>
    <alternativeName>
        <fullName evidence="23">ST3GalA.1</fullName>
    </alternativeName>
    <alternativeName>
        <fullName evidence="36">ST3GalA.2</fullName>
    </alternativeName>
    <alternativeName>
        <fullName evidence="21">ST3O</fullName>
    </alternativeName>
    <alternativeName>
        <fullName evidence="25">Sialyltransferase 4A</fullName>
    </alternativeName>
    <alternativeName>
        <fullName evidence="37">Sialyltransferase 4B</fullName>
    </alternativeName>
</protein>
<evidence type="ECO:0000256" key="25">
    <source>
        <dbReference type="ARBA" id="ARBA00042682"/>
    </source>
</evidence>
<keyword evidence="7" id="KW-0328">Glycosyltransferase</keyword>
<keyword evidence="15" id="KW-1015">Disulfide bond</keyword>
<feature type="binding site" evidence="38">
    <location>
        <position position="331"/>
    </location>
    <ligand>
        <name>substrate</name>
    </ligand>
</feature>
<dbReference type="GeneID" id="114865468"/>
<accession>A0A9W2Y440</accession>
<feature type="binding site" evidence="38">
    <location>
        <position position="280"/>
    </location>
    <ligand>
        <name>substrate</name>
    </ligand>
</feature>
<dbReference type="CDD" id="cd23966">
    <property type="entry name" value="GT29_ST3GAL1_2"/>
    <property type="match status" value="1"/>
</dbReference>
<evidence type="ECO:0000256" key="9">
    <source>
        <dbReference type="ARBA" id="ARBA00022692"/>
    </source>
</evidence>
<comment type="catalytic activity">
    <reaction evidence="28">
        <text>a ganglioside GA1 (d18:1(4E)) + CMP-N-acetyl-beta-neuraminate = a ganglioside GM1b (d18:1(4E)) + CMP + H(+)</text>
        <dbReference type="Rhea" id="RHEA:47560"/>
        <dbReference type="ChEBI" id="CHEBI:15378"/>
        <dbReference type="ChEBI" id="CHEBI:27938"/>
        <dbReference type="ChEBI" id="CHEBI:57812"/>
        <dbReference type="ChEBI" id="CHEBI:60377"/>
        <dbReference type="ChEBI" id="CHEBI:78568"/>
    </reaction>
    <physiologicalReaction direction="left-to-right" evidence="28">
        <dbReference type="Rhea" id="RHEA:47561"/>
    </physiologicalReaction>
</comment>
<evidence type="ECO:0000256" key="24">
    <source>
        <dbReference type="ARBA" id="ARBA00042448"/>
    </source>
</evidence>
<evidence type="ECO:0000256" key="22">
    <source>
        <dbReference type="ARBA" id="ARBA00041997"/>
    </source>
</evidence>
<comment type="similarity">
    <text evidence="5">Belongs to the glycosyltransferase 29 family.</text>
</comment>
<keyword evidence="6" id="KW-0964">Secreted</keyword>